<dbReference type="Gene3D" id="3.90.79.10">
    <property type="entry name" value="Nucleoside Triphosphate Pyrophosphohydrolase"/>
    <property type="match status" value="1"/>
</dbReference>
<dbReference type="Proteomes" id="UP000593578">
    <property type="component" value="Unassembled WGS sequence"/>
</dbReference>
<accession>A0A7J8PII7</accession>
<reference evidence="2 3" key="1">
    <citation type="journal article" date="2019" name="Genome Biol. Evol.">
        <title>Insights into the evolution of the New World diploid cottons (Gossypium, subgenus Houzingenia) based on genome sequencing.</title>
        <authorList>
            <person name="Grover C.E."/>
            <person name="Arick M.A. 2nd"/>
            <person name="Thrash A."/>
            <person name="Conover J.L."/>
            <person name="Sanders W.S."/>
            <person name="Peterson D.G."/>
            <person name="Frelichowski J.E."/>
            <person name="Scheffler J.A."/>
            <person name="Scheffler B.E."/>
            <person name="Wendel J.F."/>
        </authorList>
    </citation>
    <scope>NUCLEOTIDE SEQUENCE [LARGE SCALE GENOMIC DNA]</scope>
    <source>
        <strain evidence="2">8</strain>
        <tissue evidence="2">Leaf</tissue>
    </source>
</reference>
<dbReference type="PANTHER" id="PTHR36395:SF1">
    <property type="entry name" value="RING-H2 ZINC FINGER PROTEIN"/>
    <property type="match status" value="1"/>
</dbReference>
<dbReference type="AlphaFoldDB" id="A0A7J8PII7"/>
<dbReference type="EMBL" id="JABEZZ010000007">
    <property type="protein sequence ID" value="MBA0588963.1"/>
    <property type="molecule type" value="Genomic_DNA"/>
</dbReference>
<dbReference type="InterPro" id="IPR000086">
    <property type="entry name" value="NUDIX_hydrolase_dom"/>
</dbReference>
<sequence length="254" mass="28129">MSHSGPPFATPQALSDWLKPRLPSDSLALWGVKPGTKNVHNLWLELSEGETSIVDSSPPLRTVNVVTVRVMGKDDLVLVESRQQLSDGSFRDRFRPLSEKMKPNETVEEAVARAVKEELGSVIDPGSVRIVPGSYIEKLEERNSASYPGLPVRYVLHSVDAWVEGLPEEDFCTNEQEEYQDLNGTMELEKAVSGWLVILLVVCTVRVQRAATMKAIHTSFHDGLLGESGSKPGLVCGLDLTLYLEEWAELDFVI</sequence>
<comment type="caution">
    <text evidence="2">The sequence shown here is derived from an EMBL/GenBank/DDBJ whole genome shotgun (WGS) entry which is preliminary data.</text>
</comment>
<evidence type="ECO:0000259" key="1">
    <source>
        <dbReference type="Pfam" id="PF00293"/>
    </source>
</evidence>
<feature type="domain" description="Nudix hydrolase" evidence="1">
    <location>
        <begin position="62"/>
        <end position="180"/>
    </location>
</feature>
<organism evidence="2 3">
    <name type="scientific">Gossypium raimondii</name>
    <name type="common">Peruvian cotton</name>
    <name type="synonym">Gossypium klotzschianum subsp. raimondii</name>
    <dbReference type="NCBI Taxonomy" id="29730"/>
    <lineage>
        <taxon>Eukaryota</taxon>
        <taxon>Viridiplantae</taxon>
        <taxon>Streptophyta</taxon>
        <taxon>Embryophyta</taxon>
        <taxon>Tracheophyta</taxon>
        <taxon>Spermatophyta</taxon>
        <taxon>Magnoliopsida</taxon>
        <taxon>eudicotyledons</taxon>
        <taxon>Gunneridae</taxon>
        <taxon>Pentapetalae</taxon>
        <taxon>rosids</taxon>
        <taxon>malvids</taxon>
        <taxon>Malvales</taxon>
        <taxon>Malvaceae</taxon>
        <taxon>Malvoideae</taxon>
        <taxon>Gossypium</taxon>
    </lineage>
</organism>
<dbReference type="PANTHER" id="PTHR36395">
    <property type="entry name" value="RING-H2 ZINC FINGER PROTEIN"/>
    <property type="match status" value="1"/>
</dbReference>
<name>A0A7J8PII7_GOSRA</name>
<evidence type="ECO:0000313" key="3">
    <source>
        <dbReference type="Proteomes" id="UP000593578"/>
    </source>
</evidence>
<evidence type="ECO:0000313" key="2">
    <source>
        <dbReference type="EMBL" id="MBA0588963.1"/>
    </source>
</evidence>
<gene>
    <name evidence="2" type="ORF">Gorai_017739</name>
</gene>
<dbReference type="Pfam" id="PF00293">
    <property type="entry name" value="NUDIX"/>
    <property type="match status" value="1"/>
</dbReference>
<proteinExistence type="predicted"/>
<dbReference type="SUPFAM" id="SSF55811">
    <property type="entry name" value="Nudix"/>
    <property type="match status" value="1"/>
</dbReference>
<dbReference type="InterPro" id="IPR015797">
    <property type="entry name" value="NUDIX_hydrolase-like_dom_sf"/>
</dbReference>
<protein>
    <recommendedName>
        <fullName evidence="1">Nudix hydrolase domain-containing protein</fullName>
    </recommendedName>
</protein>